<dbReference type="EMBL" id="JAWRVG010000035">
    <property type="protein sequence ID" value="KAK4067339.1"/>
    <property type="molecule type" value="Genomic_DNA"/>
</dbReference>
<protein>
    <submittedName>
        <fullName evidence="2">Uncharacterized protein</fullName>
    </submittedName>
</protein>
<evidence type="ECO:0000313" key="3">
    <source>
        <dbReference type="Proteomes" id="UP001273209"/>
    </source>
</evidence>
<accession>A0AAE1I9C8</accession>
<name>A0AAE1I9C8_9HYPO</name>
<evidence type="ECO:0000256" key="1">
    <source>
        <dbReference type="SAM" id="SignalP"/>
    </source>
</evidence>
<sequence length="182" mass="19286">MYPKSTIIMACAAALAALAGASGPQHVNLANGQLYPAEQIIDMQDGNLNAIVRNLVDFGSGPTAAGAAGVSRLLAQAGFNAVEESVIVDDRREIETSATVQTSGLNYHIDVTVEADPGSTSNISVTVGFWWTRFAEETMVNLIENAILGMRPGQATEAVFILVDDDSHTFMGFDVKISRTIP</sequence>
<dbReference type="AlphaFoldDB" id="A0AAE1I9C8"/>
<feature type="signal peptide" evidence="1">
    <location>
        <begin position="1"/>
        <end position="21"/>
    </location>
</feature>
<organism evidence="2 3">
    <name type="scientific">Trichoderma aggressivum f. europaeum</name>
    <dbReference type="NCBI Taxonomy" id="173218"/>
    <lineage>
        <taxon>Eukaryota</taxon>
        <taxon>Fungi</taxon>
        <taxon>Dikarya</taxon>
        <taxon>Ascomycota</taxon>
        <taxon>Pezizomycotina</taxon>
        <taxon>Sordariomycetes</taxon>
        <taxon>Hypocreomycetidae</taxon>
        <taxon>Hypocreales</taxon>
        <taxon>Hypocreaceae</taxon>
        <taxon>Trichoderma</taxon>
    </lineage>
</organism>
<proteinExistence type="predicted"/>
<comment type="caution">
    <text evidence="2">The sequence shown here is derived from an EMBL/GenBank/DDBJ whole genome shotgun (WGS) entry which is preliminary data.</text>
</comment>
<evidence type="ECO:0000313" key="2">
    <source>
        <dbReference type="EMBL" id="KAK4067339.1"/>
    </source>
</evidence>
<dbReference type="RefSeq" id="XP_062753368.1">
    <property type="nucleotide sequence ID" value="XM_062902555.1"/>
</dbReference>
<dbReference type="Proteomes" id="UP001273209">
    <property type="component" value="Unassembled WGS sequence"/>
</dbReference>
<dbReference type="GeneID" id="87922460"/>
<gene>
    <name evidence="2" type="ORF">Triagg1_7782</name>
</gene>
<reference evidence="2" key="1">
    <citation type="submission" date="2023-11" db="EMBL/GenBank/DDBJ databases">
        <title>The genome sequences of three competitors of mushroom-forming fungi.</title>
        <authorList>
            <person name="Beijen E."/>
            <person name="Ohm R.A."/>
        </authorList>
    </citation>
    <scope>NUCLEOTIDE SEQUENCE</scope>
    <source>
        <strain evidence="2">CBS 100526</strain>
    </source>
</reference>
<keyword evidence="3" id="KW-1185">Reference proteome</keyword>
<keyword evidence="1" id="KW-0732">Signal</keyword>
<feature type="chain" id="PRO_5042208520" evidence="1">
    <location>
        <begin position="22"/>
        <end position="182"/>
    </location>
</feature>